<accession>A0A351U1F4</accession>
<evidence type="ECO:0000256" key="2">
    <source>
        <dbReference type="ARBA" id="ARBA00022741"/>
    </source>
</evidence>
<evidence type="ECO:0000313" key="4">
    <source>
        <dbReference type="EMBL" id="NLW35765.1"/>
    </source>
</evidence>
<proteinExistence type="predicted"/>
<keyword evidence="1" id="KW-0813">Transport</keyword>
<gene>
    <name evidence="4" type="ORF">GXY80_09835</name>
</gene>
<dbReference type="SUPFAM" id="SSF50331">
    <property type="entry name" value="MOP-like"/>
    <property type="match status" value="1"/>
</dbReference>
<dbReference type="InterPro" id="IPR027417">
    <property type="entry name" value="P-loop_NTPase"/>
</dbReference>
<dbReference type="GO" id="GO:0005524">
    <property type="term" value="F:ATP binding"/>
    <property type="evidence" value="ECO:0007669"/>
    <property type="project" value="UniProtKB-KW"/>
</dbReference>
<dbReference type="Gene3D" id="3.40.50.300">
    <property type="entry name" value="P-loop containing nucleotide triphosphate hydrolases"/>
    <property type="match status" value="1"/>
</dbReference>
<dbReference type="InterPro" id="IPR017871">
    <property type="entry name" value="ABC_transporter-like_CS"/>
</dbReference>
<dbReference type="PROSITE" id="PS00211">
    <property type="entry name" value="ABC_TRANSPORTER_1"/>
    <property type="match status" value="1"/>
</dbReference>
<dbReference type="InterPro" id="IPR005116">
    <property type="entry name" value="Transp-assoc_OB_typ1"/>
</dbReference>
<dbReference type="PANTHER" id="PTHR42781:SF4">
    <property type="entry name" value="SPERMIDINE_PUTRESCINE IMPORT ATP-BINDING PROTEIN POTA"/>
    <property type="match status" value="1"/>
</dbReference>
<keyword evidence="2" id="KW-0547">Nucleotide-binding</keyword>
<protein>
    <submittedName>
        <fullName evidence="4">ATP-binding cassette domain-containing protein</fullName>
    </submittedName>
</protein>
<dbReference type="InterPro" id="IPR050093">
    <property type="entry name" value="ABC_SmlMolc_Importer"/>
</dbReference>
<evidence type="ECO:0000256" key="1">
    <source>
        <dbReference type="ARBA" id="ARBA00022448"/>
    </source>
</evidence>
<dbReference type="Gene3D" id="2.40.50.100">
    <property type="match status" value="1"/>
</dbReference>
<dbReference type="Proteomes" id="UP000777265">
    <property type="component" value="Unassembled WGS sequence"/>
</dbReference>
<dbReference type="SMART" id="SM00382">
    <property type="entry name" value="AAA"/>
    <property type="match status" value="1"/>
</dbReference>
<dbReference type="PANTHER" id="PTHR42781">
    <property type="entry name" value="SPERMIDINE/PUTRESCINE IMPORT ATP-BINDING PROTEIN POTA"/>
    <property type="match status" value="1"/>
</dbReference>
<dbReference type="SUPFAM" id="SSF52540">
    <property type="entry name" value="P-loop containing nucleoside triphosphate hydrolases"/>
    <property type="match status" value="1"/>
</dbReference>
<dbReference type="AlphaFoldDB" id="A0A351U1F4"/>
<dbReference type="Pfam" id="PF00005">
    <property type="entry name" value="ABC_tran"/>
    <property type="match status" value="1"/>
</dbReference>
<dbReference type="Pfam" id="PF03459">
    <property type="entry name" value="TOBE"/>
    <property type="match status" value="1"/>
</dbReference>
<dbReference type="EMBL" id="JAAYEE010000167">
    <property type="protein sequence ID" value="NLW35765.1"/>
    <property type="molecule type" value="Genomic_DNA"/>
</dbReference>
<dbReference type="GO" id="GO:0016887">
    <property type="term" value="F:ATP hydrolysis activity"/>
    <property type="evidence" value="ECO:0007669"/>
    <property type="project" value="InterPro"/>
</dbReference>
<reference evidence="4" key="1">
    <citation type="journal article" date="2020" name="Biotechnol. Biofuels">
        <title>New insights from the biogas microbiome by comprehensive genome-resolved metagenomics of nearly 1600 species originating from multiple anaerobic digesters.</title>
        <authorList>
            <person name="Campanaro S."/>
            <person name="Treu L."/>
            <person name="Rodriguez-R L.M."/>
            <person name="Kovalovszki A."/>
            <person name="Ziels R.M."/>
            <person name="Maus I."/>
            <person name="Zhu X."/>
            <person name="Kougias P.G."/>
            <person name="Basile A."/>
            <person name="Luo G."/>
            <person name="Schluter A."/>
            <person name="Konstantinidis K.T."/>
            <person name="Angelidaki I."/>
        </authorList>
    </citation>
    <scope>NUCLEOTIDE SEQUENCE</scope>
    <source>
        <strain evidence="4">AS06rmzACSIP_7</strain>
    </source>
</reference>
<sequence>MISIRGLSAQAGSFSIRDISLDILDSEYFVIVGPTGAGKTILLECLAGLHGLRTGEIWIDEQDVTSLPPEKRQVGYVPQDYALFPFLDVRDNITFGLRRMRHSRHGVNGKVESLAHLLGIHHLLDRNVRTLSGGEKQRIAIARALAISPKMLLLDEPMGSLDVRTAKYLRLELKRFHEELGITTIHVTHNLIEAEEMAGRMAIMNAGKIEQIGTPERVFFYPRSAFVSDFIGTPNILDCDHCNDLGHGLMEAVCGGVPIILPYQGEAVRKIALFPREIYVTVRKPPGPGLNRFRGIVAEITPFSSLMKLRIRVGELNLVAELPQDIFEEMDIKTGQEVFLILKLRSLKVH</sequence>
<dbReference type="InterPro" id="IPR003593">
    <property type="entry name" value="AAA+_ATPase"/>
</dbReference>
<evidence type="ECO:0000313" key="5">
    <source>
        <dbReference type="Proteomes" id="UP000777265"/>
    </source>
</evidence>
<dbReference type="InterPro" id="IPR008995">
    <property type="entry name" value="Mo/tungstate-bd_C_term_dom"/>
</dbReference>
<dbReference type="PROSITE" id="PS50893">
    <property type="entry name" value="ABC_TRANSPORTER_2"/>
    <property type="match status" value="1"/>
</dbReference>
<organism evidence="4 5">
    <name type="scientific">Syntrophorhabdus aromaticivorans</name>
    <dbReference type="NCBI Taxonomy" id="328301"/>
    <lineage>
        <taxon>Bacteria</taxon>
        <taxon>Pseudomonadati</taxon>
        <taxon>Thermodesulfobacteriota</taxon>
        <taxon>Syntrophorhabdia</taxon>
        <taxon>Syntrophorhabdales</taxon>
        <taxon>Syntrophorhabdaceae</taxon>
        <taxon>Syntrophorhabdus</taxon>
    </lineage>
</organism>
<dbReference type="STRING" id="909663.GCA_000512235_00043"/>
<keyword evidence="3 4" id="KW-0067">ATP-binding</keyword>
<reference evidence="4" key="2">
    <citation type="submission" date="2020-01" db="EMBL/GenBank/DDBJ databases">
        <authorList>
            <person name="Campanaro S."/>
        </authorList>
    </citation>
    <scope>NUCLEOTIDE SEQUENCE</scope>
    <source>
        <strain evidence="4">AS06rmzACSIP_7</strain>
    </source>
</reference>
<evidence type="ECO:0000256" key="3">
    <source>
        <dbReference type="ARBA" id="ARBA00022840"/>
    </source>
</evidence>
<name>A0A351U1F4_9BACT</name>
<dbReference type="InterPro" id="IPR003439">
    <property type="entry name" value="ABC_transporter-like_ATP-bd"/>
</dbReference>
<comment type="caution">
    <text evidence="4">The sequence shown here is derived from an EMBL/GenBank/DDBJ whole genome shotgun (WGS) entry which is preliminary data.</text>
</comment>